<feature type="transmembrane region" description="Helical" evidence="1">
    <location>
        <begin position="30"/>
        <end position="50"/>
    </location>
</feature>
<reference evidence="2 3" key="1">
    <citation type="journal article" date="2018" name="Front. Microbiol.">
        <title>Genome-Wide Analysis of Corynespora cassiicola Leaf Fall Disease Putative Effectors.</title>
        <authorList>
            <person name="Lopez D."/>
            <person name="Ribeiro S."/>
            <person name="Label P."/>
            <person name="Fumanal B."/>
            <person name="Venisse J.S."/>
            <person name="Kohler A."/>
            <person name="de Oliveira R.R."/>
            <person name="Labutti K."/>
            <person name="Lipzen A."/>
            <person name="Lail K."/>
            <person name="Bauer D."/>
            <person name="Ohm R.A."/>
            <person name="Barry K.W."/>
            <person name="Spatafora J."/>
            <person name="Grigoriev I.V."/>
            <person name="Martin F.M."/>
            <person name="Pujade-Renaud V."/>
        </authorList>
    </citation>
    <scope>NUCLEOTIDE SEQUENCE [LARGE SCALE GENOMIC DNA]</scope>
    <source>
        <strain evidence="2 3">Philippines</strain>
    </source>
</reference>
<sequence length="487" mass="56620">MSPDTIKTDGIAPSILTVAPRSILRRLLRWLCLCLLVLTAVLVAASLYAARYVVFDIVLPMRRAYYLETRYQWLLESTTKIQPLINDAGQLYFWKYWETKEHKQIDDLMVSIFGPWLQNHRHCNSDSDIKTYQERLGLFPDGTAWPRDNYDSQMMGREREHWIYLAGTSPGEESVRDGFNHPFRGHDCIDDPPYICEMYREAFDKVAERWHGLRRAYQGPESSSRPGISWANCDVNPLLCDDLWGLHGSNILVHMKVEDDCEDSLGYMRCGVSWRYFGIPMLTLPWTRMIRIPLDRGGSTVVPAFPSAEEQLWSIMAHAGAYEGINITETSPNNAIYTTTPDPEHLLFVNTTYGLAEFGPWGFFRMFVDTPWSDIMDSGTEFFIRCNVERWADIFLARWDGAKADVAPRDCQGEVWLKEQVSKRGRDKPQEEWENLEKNHEQKERMRDVWDETMKKQGLDPDWIYDQDDETSEWARNMLGAMGVGFW</sequence>
<accession>A0A2T2NQ76</accession>
<evidence type="ECO:0000256" key="1">
    <source>
        <dbReference type="SAM" id="Phobius"/>
    </source>
</evidence>
<name>A0A2T2NQ76_CORCC</name>
<dbReference type="OrthoDB" id="3778429at2759"/>
<protein>
    <submittedName>
        <fullName evidence="2">Uncharacterized protein</fullName>
    </submittedName>
</protein>
<dbReference type="AlphaFoldDB" id="A0A2T2NQ76"/>
<gene>
    <name evidence="2" type="ORF">BS50DRAFT_633283</name>
</gene>
<organism evidence="2 3">
    <name type="scientific">Corynespora cassiicola Philippines</name>
    <dbReference type="NCBI Taxonomy" id="1448308"/>
    <lineage>
        <taxon>Eukaryota</taxon>
        <taxon>Fungi</taxon>
        <taxon>Dikarya</taxon>
        <taxon>Ascomycota</taxon>
        <taxon>Pezizomycotina</taxon>
        <taxon>Dothideomycetes</taxon>
        <taxon>Pleosporomycetidae</taxon>
        <taxon>Pleosporales</taxon>
        <taxon>Corynesporascaceae</taxon>
        <taxon>Corynespora</taxon>
    </lineage>
</organism>
<keyword evidence="3" id="KW-1185">Reference proteome</keyword>
<proteinExistence type="predicted"/>
<evidence type="ECO:0000313" key="3">
    <source>
        <dbReference type="Proteomes" id="UP000240883"/>
    </source>
</evidence>
<evidence type="ECO:0000313" key="2">
    <source>
        <dbReference type="EMBL" id="PSN67564.1"/>
    </source>
</evidence>
<dbReference type="EMBL" id="KZ678134">
    <property type="protein sequence ID" value="PSN67564.1"/>
    <property type="molecule type" value="Genomic_DNA"/>
</dbReference>
<keyword evidence="1" id="KW-0812">Transmembrane</keyword>
<keyword evidence="1" id="KW-1133">Transmembrane helix</keyword>
<dbReference type="Proteomes" id="UP000240883">
    <property type="component" value="Unassembled WGS sequence"/>
</dbReference>
<keyword evidence="1" id="KW-0472">Membrane</keyword>